<feature type="coiled-coil region" evidence="1">
    <location>
        <begin position="66"/>
        <end position="93"/>
    </location>
</feature>
<keyword evidence="1" id="KW-0175">Coiled coil</keyword>
<organism evidence="3 4">
    <name type="scientific">Phytophthora sojae (strain P6497)</name>
    <name type="common">Soybean stem and root rot agent</name>
    <name type="synonym">Phytophthora megasperma f. sp. glycines</name>
    <dbReference type="NCBI Taxonomy" id="1094619"/>
    <lineage>
        <taxon>Eukaryota</taxon>
        <taxon>Sar</taxon>
        <taxon>Stramenopiles</taxon>
        <taxon>Oomycota</taxon>
        <taxon>Peronosporomycetes</taxon>
        <taxon>Peronosporales</taxon>
        <taxon>Peronosporaceae</taxon>
        <taxon>Phytophthora</taxon>
    </lineage>
</organism>
<feature type="compositionally biased region" description="Basic and acidic residues" evidence="2">
    <location>
        <begin position="181"/>
        <end position="203"/>
    </location>
</feature>
<dbReference type="GeneID" id="20642332"/>
<dbReference type="EMBL" id="JH159157">
    <property type="protein sequence ID" value="EGZ12048.1"/>
    <property type="molecule type" value="Genomic_DNA"/>
</dbReference>
<gene>
    <name evidence="3" type="ORF">PHYSODRAFT_303849</name>
</gene>
<protein>
    <submittedName>
        <fullName evidence="3">Uncharacterized protein</fullName>
    </submittedName>
</protein>
<dbReference type="InParanoid" id="G4ZYL5"/>
<name>G4ZYL5_PHYSP</name>
<evidence type="ECO:0000313" key="4">
    <source>
        <dbReference type="Proteomes" id="UP000002640"/>
    </source>
</evidence>
<dbReference type="AlphaFoldDB" id="G4ZYL5"/>
<feature type="region of interest" description="Disordered" evidence="2">
    <location>
        <begin position="31"/>
        <end position="63"/>
    </location>
</feature>
<dbReference type="KEGG" id="psoj:PHYSODRAFT_303849"/>
<evidence type="ECO:0000256" key="2">
    <source>
        <dbReference type="SAM" id="MobiDB-lite"/>
    </source>
</evidence>
<dbReference type="RefSeq" id="XP_009532381.1">
    <property type="nucleotide sequence ID" value="XM_009534086.1"/>
</dbReference>
<sequence length="331" mass="36852">MSVYPLSVSAPSDFREMSSLVSISNANVMDRDVKKRRRSSHSDNDAIVNFNGANPQSKPKTAKKQAVSAANELRMLRVEVASMEEQLRNLKLKWSSTQPDERTLAAAAIQTEATRSELKRTLLEQQIFFAMLQSAVLRAPLHSIGKDIHEMLHISVVTRQTARRRSRRSAPGALRTGSYHHTIDHESPHRSGDQEGNRRERPDSPAIYWRSTLKGVGMPAIVNHIVCSELTSSHGMLHMDAITHDPLNPIPIASPLQFGICGLTITPRKDSVMGKFTSVTLWWAAVYRYNLLPNDPALKADLEIVPILNGDLITASVCSYLQENSACIREN</sequence>
<accession>G4ZYL5</accession>
<evidence type="ECO:0000313" key="3">
    <source>
        <dbReference type="EMBL" id="EGZ12048.1"/>
    </source>
</evidence>
<proteinExistence type="predicted"/>
<dbReference type="Proteomes" id="UP000002640">
    <property type="component" value="Unassembled WGS sequence"/>
</dbReference>
<evidence type="ECO:0000256" key="1">
    <source>
        <dbReference type="SAM" id="Coils"/>
    </source>
</evidence>
<feature type="region of interest" description="Disordered" evidence="2">
    <location>
        <begin position="158"/>
        <end position="204"/>
    </location>
</feature>
<dbReference type="OMA" id="IYWRSTL"/>
<dbReference type="SMR" id="G4ZYL5"/>
<keyword evidence="4" id="KW-1185">Reference proteome</keyword>
<reference evidence="3 4" key="1">
    <citation type="journal article" date="2006" name="Science">
        <title>Phytophthora genome sequences uncover evolutionary origins and mechanisms of pathogenesis.</title>
        <authorList>
            <person name="Tyler B.M."/>
            <person name="Tripathy S."/>
            <person name="Zhang X."/>
            <person name="Dehal P."/>
            <person name="Jiang R.H."/>
            <person name="Aerts A."/>
            <person name="Arredondo F.D."/>
            <person name="Baxter L."/>
            <person name="Bensasson D."/>
            <person name="Beynon J.L."/>
            <person name="Chapman J."/>
            <person name="Damasceno C.M."/>
            <person name="Dorrance A.E."/>
            <person name="Dou D."/>
            <person name="Dickerman A.W."/>
            <person name="Dubchak I.L."/>
            <person name="Garbelotto M."/>
            <person name="Gijzen M."/>
            <person name="Gordon S.G."/>
            <person name="Govers F."/>
            <person name="Grunwald N.J."/>
            <person name="Huang W."/>
            <person name="Ivors K.L."/>
            <person name="Jones R.W."/>
            <person name="Kamoun S."/>
            <person name="Krampis K."/>
            <person name="Lamour K.H."/>
            <person name="Lee M.K."/>
            <person name="McDonald W.H."/>
            <person name="Medina M."/>
            <person name="Meijer H.J."/>
            <person name="Nordberg E.K."/>
            <person name="Maclean D.J."/>
            <person name="Ospina-Giraldo M.D."/>
            <person name="Morris P.F."/>
            <person name="Phuntumart V."/>
            <person name="Putnam N.H."/>
            <person name="Rash S."/>
            <person name="Rose J.K."/>
            <person name="Sakihama Y."/>
            <person name="Salamov A.A."/>
            <person name="Savidor A."/>
            <person name="Scheuring C.F."/>
            <person name="Smith B.M."/>
            <person name="Sobral B.W."/>
            <person name="Terry A."/>
            <person name="Torto-Alalibo T.A."/>
            <person name="Win J."/>
            <person name="Xu Z."/>
            <person name="Zhang H."/>
            <person name="Grigoriev I.V."/>
            <person name="Rokhsar D.S."/>
            <person name="Boore J.L."/>
        </authorList>
    </citation>
    <scope>NUCLEOTIDE SEQUENCE [LARGE SCALE GENOMIC DNA]</scope>
    <source>
        <strain evidence="3 4">P6497</strain>
    </source>
</reference>